<dbReference type="EMBL" id="JBHLWO010000001">
    <property type="protein sequence ID" value="MFC0317976.1"/>
    <property type="molecule type" value="Genomic_DNA"/>
</dbReference>
<feature type="region of interest" description="Disordered" evidence="1">
    <location>
        <begin position="11"/>
        <end position="64"/>
    </location>
</feature>
<dbReference type="RefSeq" id="WP_130856081.1">
    <property type="nucleotide sequence ID" value="NZ_JBHLWO010000001.1"/>
</dbReference>
<keyword evidence="3" id="KW-1185">Reference proteome</keyword>
<dbReference type="Proteomes" id="UP001589774">
    <property type="component" value="Unassembled WGS sequence"/>
</dbReference>
<evidence type="ECO:0000313" key="2">
    <source>
        <dbReference type="EMBL" id="MFC0317976.1"/>
    </source>
</evidence>
<evidence type="ECO:0000313" key="3">
    <source>
        <dbReference type="Proteomes" id="UP001589774"/>
    </source>
</evidence>
<organism evidence="2 3">
    <name type="scientific">Olivibacter oleidegradans</name>
    <dbReference type="NCBI Taxonomy" id="760123"/>
    <lineage>
        <taxon>Bacteria</taxon>
        <taxon>Pseudomonadati</taxon>
        <taxon>Bacteroidota</taxon>
        <taxon>Sphingobacteriia</taxon>
        <taxon>Sphingobacteriales</taxon>
        <taxon>Sphingobacteriaceae</taxon>
        <taxon>Olivibacter</taxon>
    </lineage>
</organism>
<protein>
    <submittedName>
        <fullName evidence="2">Uncharacterized protein</fullName>
    </submittedName>
</protein>
<comment type="caution">
    <text evidence="2">The sequence shown here is derived from an EMBL/GenBank/DDBJ whole genome shotgun (WGS) entry which is preliminary data.</text>
</comment>
<evidence type="ECO:0000256" key="1">
    <source>
        <dbReference type="SAM" id="MobiDB-lite"/>
    </source>
</evidence>
<feature type="compositionally biased region" description="Polar residues" evidence="1">
    <location>
        <begin position="43"/>
        <end position="55"/>
    </location>
</feature>
<accession>A0ABV6HGH4</accession>
<gene>
    <name evidence="2" type="ORF">ACFFI0_06630</name>
</gene>
<reference evidence="2 3" key="1">
    <citation type="submission" date="2024-09" db="EMBL/GenBank/DDBJ databases">
        <authorList>
            <person name="Sun Q."/>
            <person name="Mori K."/>
        </authorList>
    </citation>
    <scope>NUCLEOTIDE SEQUENCE [LARGE SCALE GENOMIC DNA]</scope>
    <source>
        <strain evidence="2 3">CCM 7765</strain>
    </source>
</reference>
<proteinExistence type="predicted"/>
<sequence length="64" mass="6879">MGFIFYFKQRNGGLGADGNQASSAKNRRSSKAPEALSKPLEENSINCRTAQGTNSTEKRSVAEA</sequence>
<name>A0ABV6HGH4_9SPHI</name>